<dbReference type="InterPro" id="IPR029056">
    <property type="entry name" value="Ribokinase-like"/>
</dbReference>
<reference evidence="7 8" key="1">
    <citation type="submission" date="2019-10" db="EMBL/GenBank/DDBJ databases">
        <title>Nocardia macrotermitis sp. nov. and Nocardia aurantia sp. nov., isolated from the gut of fungus growing-termite Macrotermes natalensis.</title>
        <authorList>
            <person name="Benndorf R."/>
            <person name="Schwitalla J."/>
            <person name="Martin K."/>
            <person name="De Beer W."/>
            <person name="Kaster A.-K."/>
            <person name="Vollmers J."/>
            <person name="Poulsen M."/>
            <person name="Beemelmanns C."/>
        </authorList>
    </citation>
    <scope>NUCLEOTIDE SEQUENCE [LARGE SCALE GENOMIC DNA]</scope>
    <source>
        <strain evidence="7 8">RB20</strain>
    </source>
</reference>
<dbReference type="InterPro" id="IPR030830">
    <property type="entry name" value="Myo_inos_IolC"/>
</dbReference>
<proteinExistence type="inferred from homology"/>
<evidence type="ECO:0000256" key="1">
    <source>
        <dbReference type="ARBA" id="ARBA00010688"/>
    </source>
</evidence>
<dbReference type="InterPro" id="IPR002139">
    <property type="entry name" value="Ribo/fructo_kinase"/>
</dbReference>
<dbReference type="CDD" id="cd01166">
    <property type="entry name" value="KdgK"/>
    <property type="match status" value="1"/>
</dbReference>
<dbReference type="PANTHER" id="PTHR43085">
    <property type="entry name" value="HEXOKINASE FAMILY MEMBER"/>
    <property type="match status" value="1"/>
</dbReference>
<dbReference type="Pfam" id="PF00294">
    <property type="entry name" value="PfkB"/>
    <property type="match status" value="1"/>
</dbReference>
<keyword evidence="5" id="KW-0067">ATP-binding</keyword>
<evidence type="ECO:0000256" key="3">
    <source>
        <dbReference type="ARBA" id="ARBA00022741"/>
    </source>
</evidence>
<keyword evidence="8" id="KW-1185">Reference proteome</keyword>
<dbReference type="SUPFAM" id="SSF53613">
    <property type="entry name" value="Ribokinase-like"/>
    <property type="match status" value="1"/>
</dbReference>
<evidence type="ECO:0000256" key="5">
    <source>
        <dbReference type="ARBA" id="ARBA00022840"/>
    </source>
</evidence>
<dbReference type="AlphaFoldDB" id="A0A7K0CY35"/>
<comment type="similarity">
    <text evidence="1">Belongs to the carbohydrate kinase PfkB family.</text>
</comment>
<protein>
    <submittedName>
        <fullName evidence="7">5-dehydro-2-deoxygluconokinase</fullName>
        <ecNumber evidence="7">2.7.1.92</ecNumber>
    </submittedName>
</protein>
<evidence type="ECO:0000256" key="2">
    <source>
        <dbReference type="ARBA" id="ARBA00022679"/>
    </source>
</evidence>
<dbReference type="Gene3D" id="2.20.150.10">
    <property type="entry name" value="putative 5-dehydro-2- deoxygluconokinase"/>
    <property type="match status" value="1"/>
</dbReference>
<dbReference type="RefSeq" id="WP_153408894.1">
    <property type="nucleotide sequence ID" value="NZ_WEGK01000003.1"/>
</dbReference>
<dbReference type="InterPro" id="IPR023314">
    <property type="entry name" value="Myo_inos_IolC-like_sf"/>
</dbReference>
<name>A0A7K0CY35_9NOCA</name>
<dbReference type="OrthoDB" id="9792663at2"/>
<dbReference type="PRINTS" id="PR00990">
    <property type="entry name" value="RIBOKINASE"/>
</dbReference>
<dbReference type="EC" id="2.7.1.92" evidence="7"/>
<evidence type="ECO:0000259" key="6">
    <source>
        <dbReference type="Pfam" id="PF00294"/>
    </source>
</evidence>
<sequence>MSGPQSERNDPAVSRDALEVLMIGRVGVDLYPEQSGVPLAQVRTFAKSLGGTATNVAVAAARLGRRSAVLTKVGADGFGDYVRMALGEFGVSSRYVSTSAELRTPVVFCELNPPADPPLLFYRAPIAPDLTLTGYDIPWDVIGSVPLLWVTGTGVSAEPARGTQRRVLEYRARHGHTVLDLDYRPMFWPDEQAAGRAIGELLEYVNVVVGNRTEVRVAVGTDDPGAAAERLIERGVGLAVIKCGADGVFVADAHGNRWTVPPCRVEVVCGLGAGDGFGGALVHGLLAGWEPPRIAEYANAAGALVASRLACADAMPTATEIEELLGAQRNSDEEMRCT</sequence>
<dbReference type="InterPro" id="IPR011611">
    <property type="entry name" value="PfkB_dom"/>
</dbReference>
<feature type="domain" description="Carbohydrate kinase PfkB" evidence="6">
    <location>
        <begin position="19"/>
        <end position="317"/>
    </location>
</feature>
<keyword evidence="3" id="KW-0547">Nucleotide-binding</keyword>
<keyword evidence="2 7" id="KW-0808">Transferase</keyword>
<accession>A0A7K0CY35</accession>
<gene>
    <name evidence="7" type="primary">iolC_1</name>
    <name evidence="7" type="ORF">NRB20_14930</name>
</gene>
<dbReference type="InterPro" id="IPR050306">
    <property type="entry name" value="PfkB_Carbo_kinase"/>
</dbReference>
<organism evidence="7 8">
    <name type="scientific">Nocardia macrotermitis</name>
    <dbReference type="NCBI Taxonomy" id="2585198"/>
    <lineage>
        <taxon>Bacteria</taxon>
        <taxon>Bacillati</taxon>
        <taxon>Actinomycetota</taxon>
        <taxon>Actinomycetes</taxon>
        <taxon>Mycobacteriales</taxon>
        <taxon>Nocardiaceae</taxon>
        <taxon>Nocardia</taxon>
    </lineage>
</organism>
<keyword evidence="4 7" id="KW-0418">Kinase</keyword>
<evidence type="ECO:0000313" key="8">
    <source>
        <dbReference type="Proteomes" id="UP000438448"/>
    </source>
</evidence>
<evidence type="ECO:0000313" key="7">
    <source>
        <dbReference type="EMBL" id="MQY18417.1"/>
    </source>
</evidence>
<dbReference type="GO" id="GO:0047590">
    <property type="term" value="F:5-dehydro-2-deoxygluconokinase activity"/>
    <property type="evidence" value="ECO:0007669"/>
    <property type="project" value="UniProtKB-EC"/>
</dbReference>
<dbReference type="Gene3D" id="3.40.1190.20">
    <property type="match status" value="1"/>
</dbReference>
<evidence type="ECO:0000256" key="4">
    <source>
        <dbReference type="ARBA" id="ARBA00022777"/>
    </source>
</evidence>
<dbReference type="NCBIfam" id="TIGR04382">
    <property type="entry name" value="myo_inos_iolC_N"/>
    <property type="match status" value="1"/>
</dbReference>
<dbReference type="GO" id="GO:0005524">
    <property type="term" value="F:ATP binding"/>
    <property type="evidence" value="ECO:0007669"/>
    <property type="project" value="UniProtKB-KW"/>
</dbReference>
<dbReference type="EMBL" id="WEGK01000003">
    <property type="protein sequence ID" value="MQY18417.1"/>
    <property type="molecule type" value="Genomic_DNA"/>
</dbReference>
<dbReference type="PANTHER" id="PTHR43085:SF49">
    <property type="entry name" value="5-DEHYDRO-2-DEOXYGLUCONOKINASE"/>
    <property type="match status" value="1"/>
</dbReference>
<comment type="caution">
    <text evidence="7">The sequence shown here is derived from an EMBL/GenBank/DDBJ whole genome shotgun (WGS) entry which is preliminary data.</text>
</comment>
<dbReference type="Proteomes" id="UP000438448">
    <property type="component" value="Unassembled WGS sequence"/>
</dbReference>